<dbReference type="HOGENOM" id="CLU_1532880_0_0_1"/>
<organism evidence="3 4">
    <name type="scientific">Macrophomina phaseolina (strain MS6)</name>
    <name type="common">Charcoal rot fungus</name>
    <dbReference type="NCBI Taxonomy" id="1126212"/>
    <lineage>
        <taxon>Eukaryota</taxon>
        <taxon>Fungi</taxon>
        <taxon>Dikarya</taxon>
        <taxon>Ascomycota</taxon>
        <taxon>Pezizomycotina</taxon>
        <taxon>Dothideomycetes</taxon>
        <taxon>Dothideomycetes incertae sedis</taxon>
        <taxon>Botryosphaeriales</taxon>
        <taxon>Botryosphaeriaceae</taxon>
        <taxon>Macrophomina</taxon>
    </lineage>
</organism>
<accession>K2RNT7</accession>
<dbReference type="STRING" id="1126212.K2RNT7"/>
<dbReference type="Gene3D" id="3.20.20.70">
    <property type="entry name" value="Aldolase class I"/>
    <property type="match status" value="1"/>
</dbReference>
<protein>
    <submittedName>
        <fullName evidence="3">FMN-dependent dehydrogenase</fullName>
    </submittedName>
</protein>
<dbReference type="InterPro" id="IPR013785">
    <property type="entry name" value="Aldolase_TIM"/>
</dbReference>
<dbReference type="PANTHER" id="PTHR10578">
    <property type="entry name" value="S -2-HYDROXY-ACID OXIDASE-RELATED"/>
    <property type="match status" value="1"/>
</dbReference>
<dbReference type="PANTHER" id="PTHR10578:SF149">
    <property type="entry name" value="2-HYDROXYACID OXIDASE 2"/>
    <property type="match status" value="1"/>
</dbReference>
<dbReference type="eggNOG" id="KOG0538">
    <property type="taxonomic scope" value="Eukaryota"/>
</dbReference>
<evidence type="ECO:0000256" key="1">
    <source>
        <dbReference type="ARBA" id="ARBA00001917"/>
    </source>
</evidence>
<dbReference type="VEuPathDB" id="FungiDB:MPH_06377"/>
<name>K2RNT7_MACPH</name>
<reference evidence="3 4" key="1">
    <citation type="journal article" date="2012" name="BMC Genomics">
        <title>Tools to kill: Genome of one of the most destructive plant pathogenic fungi Macrophomina phaseolina.</title>
        <authorList>
            <person name="Islam M.S."/>
            <person name="Haque M.S."/>
            <person name="Islam M.M."/>
            <person name="Emdad E.M."/>
            <person name="Halim A."/>
            <person name="Hossen Q.M.M."/>
            <person name="Hossain M.Z."/>
            <person name="Ahmed B."/>
            <person name="Rahim S."/>
            <person name="Rahman M.S."/>
            <person name="Alam M.M."/>
            <person name="Hou S."/>
            <person name="Wan X."/>
            <person name="Saito J.A."/>
            <person name="Alam M."/>
        </authorList>
    </citation>
    <scope>NUCLEOTIDE SEQUENCE [LARGE SCALE GENOMIC DNA]</scope>
    <source>
        <strain evidence="3 4">MS6</strain>
    </source>
</reference>
<dbReference type="InParanoid" id="K2RNT7"/>
<proteinExistence type="predicted"/>
<sequence length="175" mass="20141">MHRLAHPDGELATSRAAAKMNVCMGLSSYSTESLENVAAQGCGNPYVMQMCVLKDRSITLQLLQRAEGMIHRHTWFCAFYLRATKLSSSRWMFQYWACVSTSTEISSSFPRTWVGRTFCQKESMTWAEGMITVLWCSMSLYYTWNSHTYRRQPRVGNRHSMAEGAHEDANMAERR</sequence>
<evidence type="ECO:0000313" key="3">
    <source>
        <dbReference type="EMBL" id="EKG16408.1"/>
    </source>
</evidence>
<gene>
    <name evidence="3" type="ORF">MPH_06377</name>
</gene>
<dbReference type="EMBL" id="AHHD01000269">
    <property type="protein sequence ID" value="EKG16408.1"/>
    <property type="molecule type" value="Genomic_DNA"/>
</dbReference>
<evidence type="ECO:0000259" key="2">
    <source>
        <dbReference type="Pfam" id="PF01070"/>
    </source>
</evidence>
<dbReference type="Pfam" id="PF01070">
    <property type="entry name" value="FMN_dh"/>
    <property type="match status" value="1"/>
</dbReference>
<comment type="cofactor">
    <cofactor evidence="1">
        <name>FMN</name>
        <dbReference type="ChEBI" id="CHEBI:58210"/>
    </cofactor>
</comment>
<evidence type="ECO:0000313" key="4">
    <source>
        <dbReference type="Proteomes" id="UP000007129"/>
    </source>
</evidence>
<feature type="domain" description="FMN-dependent dehydrogenase" evidence="2">
    <location>
        <begin position="1"/>
        <end position="67"/>
    </location>
</feature>
<dbReference type="AlphaFoldDB" id="K2RNT7"/>
<dbReference type="SUPFAM" id="SSF51395">
    <property type="entry name" value="FMN-linked oxidoreductases"/>
    <property type="match status" value="1"/>
</dbReference>
<dbReference type="Proteomes" id="UP000007129">
    <property type="component" value="Unassembled WGS sequence"/>
</dbReference>
<dbReference type="OrthoDB" id="3940601at2759"/>
<dbReference type="InterPro" id="IPR000262">
    <property type="entry name" value="FMN-dep_DH"/>
</dbReference>
<dbReference type="GO" id="GO:0016491">
    <property type="term" value="F:oxidoreductase activity"/>
    <property type="evidence" value="ECO:0007669"/>
    <property type="project" value="InterPro"/>
</dbReference>
<comment type="caution">
    <text evidence="3">The sequence shown here is derived from an EMBL/GenBank/DDBJ whole genome shotgun (WGS) entry which is preliminary data.</text>
</comment>